<organism evidence="9 10">
    <name type="scientific">Orchesella cincta</name>
    <name type="common">Springtail</name>
    <name type="synonym">Podura cincta</name>
    <dbReference type="NCBI Taxonomy" id="48709"/>
    <lineage>
        <taxon>Eukaryota</taxon>
        <taxon>Metazoa</taxon>
        <taxon>Ecdysozoa</taxon>
        <taxon>Arthropoda</taxon>
        <taxon>Hexapoda</taxon>
        <taxon>Collembola</taxon>
        <taxon>Entomobryomorpha</taxon>
        <taxon>Entomobryoidea</taxon>
        <taxon>Orchesellidae</taxon>
        <taxon>Orchesellinae</taxon>
        <taxon>Orchesella</taxon>
    </lineage>
</organism>
<feature type="domain" description="C2H2-type" evidence="8">
    <location>
        <begin position="306"/>
        <end position="334"/>
    </location>
</feature>
<feature type="compositionally biased region" description="Basic and acidic residues" evidence="7">
    <location>
        <begin position="177"/>
        <end position="194"/>
    </location>
</feature>
<feature type="domain" description="C2H2-type" evidence="8">
    <location>
        <begin position="363"/>
        <end position="391"/>
    </location>
</feature>
<evidence type="ECO:0000256" key="5">
    <source>
        <dbReference type="ARBA" id="ARBA00023038"/>
    </source>
</evidence>
<keyword evidence="2" id="KW-0677">Repeat</keyword>
<dbReference type="OrthoDB" id="6077919at2759"/>
<dbReference type="PANTHER" id="PTHR24379:SF121">
    <property type="entry name" value="C2H2-TYPE DOMAIN-CONTAINING PROTEIN"/>
    <property type="match status" value="1"/>
</dbReference>
<dbReference type="InterPro" id="IPR001781">
    <property type="entry name" value="Znf_LIM"/>
</dbReference>
<protein>
    <submittedName>
        <fullName evidence="9">Putative zinc finger protein</fullName>
    </submittedName>
</protein>
<evidence type="ECO:0000256" key="3">
    <source>
        <dbReference type="ARBA" id="ARBA00022771"/>
    </source>
</evidence>
<dbReference type="OMA" id="VISPICQ"/>
<dbReference type="InterPro" id="IPR036236">
    <property type="entry name" value="Znf_C2H2_sf"/>
</dbReference>
<dbReference type="GO" id="GO:0008270">
    <property type="term" value="F:zinc ion binding"/>
    <property type="evidence" value="ECO:0007669"/>
    <property type="project" value="UniProtKB-KW"/>
</dbReference>
<feature type="region of interest" description="Disordered" evidence="7">
    <location>
        <begin position="167"/>
        <end position="198"/>
    </location>
</feature>
<dbReference type="PROSITE" id="PS00028">
    <property type="entry name" value="ZINC_FINGER_C2H2_1"/>
    <property type="match status" value="6"/>
</dbReference>
<dbReference type="InterPro" id="IPR013087">
    <property type="entry name" value="Znf_C2H2_type"/>
</dbReference>
<evidence type="ECO:0000256" key="2">
    <source>
        <dbReference type="ARBA" id="ARBA00022737"/>
    </source>
</evidence>
<evidence type="ECO:0000256" key="4">
    <source>
        <dbReference type="ARBA" id="ARBA00022833"/>
    </source>
</evidence>
<dbReference type="SMART" id="SM00355">
    <property type="entry name" value="ZnF_C2H2"/>
    <property type="match status" value="6"/>
</dbReference>
<name>A0A1D2M411_ORCCI</name>
<reference evidence="9 10" key="1">
    <citation type="journal article" date="2016" name="Genome Biol. Evol.">
        <title>Gene Family Evolution Reflects Adaptation to Soil Environmental Stressors in the Genome of the Collembolan Orchesella cincta.</title>
        <authorList>
            <person name="Faddeeva-Vakhrusheva A."/>
            <person name="Derks M.F."/>
            <person name="Anvar S.Y."/>
            <person name="Agamennone V."/>
            <person name="Suring W."/>
            <person name="Smit S."/>
            <person name="van Straalen N.M."/>
            <person name="Roelofs D."/>
        </authorList>
    </citation>
    <scope>NUCLEOTIDE SEQUENCE [LARGE SCALE GENOMIC DNA]</scope>
    <source>
        <tissue evidence="9">Mixed pool</tissue>
    </source>
</reference>
<feature type="region of interest" description="Disordered" evidence="7">
    <location>
        <begin position="411"/>
        <end position="432"/>
    </location>
</feature>
<keyword evidence="1" id="KW-0479">Metal-binding</keyword>
<evidence type="ECO:0000256" key="6">
    <source>
        <dbReference type="PROSITE-ProRule" id="PRU00042"/>
    </source>
</evidence>
<dbReference type="SMART" id="SM00132">
    <property type="entry name" value="LIM"/>
    <property type="match status" value="1"/>
</dbReference>
<accession>A0A1D2M411</accession>
<feature type="domain" description="C2H2-type" evidence="8">
    <location>
        <begin position="336"/>
        <end position="363"/>
    </location>
</feature>
<keyword evidence="10" id="KW-1185">Reference proteome</keyword>
<feature type="compositionally biased region" description="Acidic residues" evidence="7">
    <location>
        <begin position="167"/>
        <end position="176"/>
    </location>
</feature>
<feature type="domain" description="C2H2-type" evidence="8">
    <location>
        <begin position="277"/>
        <end position="305"/>
    </location>
</feature>
<evidence type="ECO:0000313" key="9">
    <source>
        <dbReference type="EMBL" id="ODM87717.1"/>
    </source>
</evidence>
<gene>
    <name evidence="9" type="ORF">Ocin01_18969</name>
</gene>
<dbReference type="Pfam" id="PF00096">
    <property type="entry name" value="zf-C2H2"/>
    <property type="match status" value="1"/>
</dbReference>
<keyword evidence="3 6" id="KW-0863">Zinc-finger</keyword>
<dbReference type="EMBL" id="LJIJ01004804">
    <property type="protein sequence ID" value="ODM87717.1"/>
    <property type="molecule type" value="Genomic_DNA"/>
</dbReference>
<feature type="domain" description="C2H2-type" evidence="8">
    <location>
        <begin position="251"/>
        <end position="274"/>
    </location>
</feature>
<keyword evidence="4" id="KW-0862">Zinc</keyword>
<dbReference type="PROSITE" id="PS50157">
    <property type="entry name" value="ZINC_FINGER_C2H2_2"/>
    <property type="match status" value="6"/>
</dbReference>
<dbReference type="SUPFAM" id="SSF57667">
    <property type="entry name" value="beta-beta-alpha zinc fingers"/>
    <property type="match status" value="2"/>
</dbReference>
<dbReference type="STRING" id="48709.A0A1D2M411"/>
<evidence type="ECO:0000313" key="10">
    <source>
        <dbReference type="Proteomes" id="UP000094527"/>
    </source>
</evidence>
<evidence type="ECO:0000256" key="7">
    <source>
        <dbReference type="SAM" id="MobiDB-lite"/>
    </source>
</evidence>
<dbReference type="Gene3D" id="3.30.160.60">
    <property type="entry name" value="Classic Zinc Finger"/>
    <property type="match status" value="3"/>
</dbReference>
<comment type="caution">
    <text evidence="9">The sequence shown here is derived from an EMBL/GenBank/DDBJ whole genome shotgun (WGS) entry which is preliminary data.</text>
</comment>
<dbReference type="Proteomes" id="UP000094527">
    <property type="component" value="Unassembled WGS sequence"/>
</dbReference>
<evidence type="ECO:0000259" key="8">
    <source>
        <dbReference type="PROSITE" id="PS50157"/>
    </source>
</evidence>
<keyword evidence="5" id="KW-0440">LIM domain</keyword>
<sequence>MMGTCDLPIPIFTKFLKVAQEYLKVSSVATKRLLRVIGDGKDGVFCGNCEVTVISPICQVYSQLLCARASLSVELEKLQVVLEDSTESSLDKVKLESTPSLVVHNAKLSYFKPFRSSLSEKCQQKRSEFLPRVIVQRLIVTPTAPGVTPKKEPDVFDDFQDELDDADTFEPFDDDDDLHHSPRDSFAEASREDGPTDLNGEEFLLKREVIQEPELAIKIENVEQRDDSTLEPVLKKPRRKGRKLLTKPNRLKCSSCSKLLLNEEQLKLHNRNYHEPTNCSSCGQTFSGESLFNRHWARVHSTKGKIPCPSCPKVFRKLDSLTRHRKYAHGGDSESFPCPTCSRVFPTALRLLCHRNAHSSRVYPCDHCAMSFKSRTPLLYHLSLFHKSVATVFPCPHCIIVFKHEQNLKSHVRKRHSLTSPKPVVKRESESH</sequence>
<feature type="domain" description="C2H2-type" evidence="8">
    <location>
        <begin position="393"/>
        <end position="421"/>
    </location>
</feature>
<evidence type="ECO:0000256" key="1">
    <source>
        <dbReference type="ARBA" id="ARBA00022723"/>
    </source>
</evidence>
<dbReference type="PANTHER" id="PTHR24379">
    <property type="entry name" value="KRAB AND ZINC FINGER DOMAIN-CONTAINING"/>
    <property type="match status" value="1"/>
</dbReference>
<proteinExistence type="predicted"/>
<dbReference type="AlphaFoldDB" id="A0A1D2M411"/>